<keyword evidence="11 22" id="KW-0067">ATP-binding</keyword>
<dbReference type="PANTHER" id="PTHR43547:SF2">
    <property type="entry name" value="HYBRID SIGNAL TRANSDUCTION HISTIDINE KINASE C"/>
    <property type="match status" value="1"/>
</dbReference>
<evidence type="ECO:0000256" key="13">
    <source>
        <dbReference type="ARBA" id="ARBA00023012"/>
    </source>
</evidence>
<reference evidence="22" key="1">
    <citation type="submission" date="2021-12" db="EMBL/GenBank/DDBJ databases">
        <title>Alicyclobacillaceae gen. nov., sp. nov., isolated from chalcocite enrichment system.</title>
        <authorList>
            <person name="Jiang Z."/>
        </authorList>
    </citation>
    <scope>NUCLEOTIDE SEQUENCE</scope>
    <source>
        <strain evidence="22">MYW30-H2</strain>
    </source>
</reference>
<dbReference type="PROSITE" id="PS50110">
    <property type="entry name" value="RESPONSE_REGULATORY"/>
    <property type="match status" value="1"/>
</dbReference>
<evidence type="ECO:0000313" key="22">
    <source>
        <dbReference type="EMBL" id="UOF92040.1"/>
    </source>
</evidence>
<organism evidence="22 23">
    <name type="scientific">Fodinisporobacter ferrooxydans</name>
    <dbReference type="NCBI Taxonomy" id="2901836"/>
    <lineage>
        <taxon>Bacteria</taxon>
        <taxon>Bacillati</taxon>
        <taxon>Bacillota</taxon>
        <taxon>Bacilli</taxon>
        <taxon>Bacillales</taxon>
        <taxon>Alicyclobacillaceae</taxon>
        <taxon>Fodinisporobacter</taxon>
    </lineage>
</organism>
<keyword evidence="9" id="KW-0547">Nucleotide-binding</keyword>
<dbReference type="Pfam" id="PF00072">
    <property type="entry name" value="Response_reg"/>
    <property type="match status" value="1"/>
</dbReference>
<keyword evidence="4" id="KW-1003">Cell membrane</keyword>
<feature type="domain" description="Response regulatory" evidence="20">
    <location>
        <begin position="830"/>
        <end position="944"/>
    </location>
</feature>
<dbReference type="SUPFAM" id="SSF55785">
    <property type="entry name" value="PYP-like sensor domain (PAS domain)"/>
    <property type="match status" value="1"/>
</dbReference>
<dbReference type="PROSITE" id="PS50885">
    <property type="entry name" value="HAMP"/>
    <property type="match status" value="1"/>
</dbReference>
<keyword evidence="12 18" id="KW-1133">Transmembrane helix</keyword>
<feature type="coiled-coil region" evidence="17">
    <location>
        <begin position="254"/>
        <end position="292"/>
    </location>
</feature>
<dbReference type="EC" id="2.7.13.3" evidence="3"/>
<dbReference type="SUPFAM" id="SSF52172">
    <property type="entry name" value="CheY-like"/>
    <property type="match status" value="1"/>
</dbReference>
<dbReference type="InterPro" id="IPR011006">
    <property type="entry name" value="CheY-like_superfamily"/>
</dbReference>
<dbReference type="CDD" id="cd06225">
    <property type="entry name" value="HAMP"/>
    <property type="match status" value="1"/>
</dbReference>
<dbReference type="Gene3D" id="1.10.287.130">
    <property type="match status" value="1"/>
</dbReference>
<evidence type="ECO:0000256" key="11">
    <source>
        <dbReference type="ARBA" id="ARBA00022840"/>
    </source>
</evidence>
<feature type="domain" description="HAMP" evidence="21">
    <location>
        <begin position="210"/>
        <end position="262"/>
    </location>
</feature>
<evidence type="ECO:0000256" key="10">
    <source>
        <dbReference type="ARBA" id="ARBA00022777"/>
    </source>
</evidence>
<keyword evidence="14 18" id="KW-0472">Membrane</keyword>
<dbReference type="InterPro" id="IPR035965">
    <property type="entry name" value="PAS-like_dom_sf"/>
</dbReference>
<dbReference type="InterPro" id="IPR004358">
    <property type="entry name" value="Sig_transdc_His_kin-like_C"/>
</dbReference>
<dbReference type="Pfam" id="PF00512">
    <property type="entry name" value="HisKA"/>
    <property type="match status" value="1"/>
</dbReference>
<evidence type="ECO:0000313" key="23">
    <source>
        <dbReference type="Proteomes" id="UP000830167"/>
    </source>
</evidence>
<evidence type="ECO:0000256" key="4">
    <source>
        <dbReference type="ARBA" id="ARBA00022475"/>
    </source>
</evidence>
<dbReference type="PANTHER" id="PTHR43547">
    <property type="entry name" value="TWO-COMPONENT HISTIDINE KINASE"/>
    <property type="match status" value="1"/>
</dbReference>
<evidence type="ECO:0000256" key="9">
    <source>
        <dbReference type="ARBA" id="ARBA00022741"/>
    </source>
</evidence>
<evidence type="ECO:0000256" key="3">
    <source>
        <dbReference type="ARBA" id="ARBA00012438"/>
    </source>
</evidence>
<dbReference type="InterPro" id="IPR036097">
    <property type="entry name" value="HisK_dim/P_sf"/>
</dbReference>
<sequence>MFNYFKKSISRQFLFIMLFMFFLSLIGGGVLTYLNARIQNHYVATTQTLQQKQMLVDKISKHLNQVFYLSRGYYAFKDSAELNNLYDEIDQLNVALDQFAHLNLTGNEQKLVIQTKDFIRKYQTVTLPTAINYVKANNYSALQKLAASGMNTTINQFLQYTDDFAKESRNNVYKEQQIFLQRNDMLNYAEIFYVLLVLVLITYSIRRISLQIGEPLKDLTLASQQMAAGETITLEHTDRVDEIGILSRSFLQMVKVIQEKEEEMSAQNEELLAQQEELSDQQERLKQSLIETEFTKNTLLRHNVFNHALSTTLHKQELLQSIIENMTKIYHMDKAMILLLDQSQEFASIGISQNIAERILQSMQDSMIIRLQETKKTHVIKRTADLYELGFHDGTLYCYDMYTPIYSKDQKLMAVFISTRIGSPFLEEEIHEITGIMNQICLSLEKIYLYEETESSRQLNQDIIDHVNEGIQFVGIDGHLLQLNQKLCEFFQWDTPDQLQFADYAVWSQRIQQSVVNGESLLTFLENAIFSNQTYGHTYRYEVEQPDKRVINIYAESIFREEKKIGTLFVHRDITEEYEIDQMKSELVSTVSHELRTPLASVLGFAELMLTKEMKPERQKKYLETIYKEAHRLTNLINDFLDLQRMESGRQVYEQREVDLLRVAEEILESFKINHSAHQFVITNHAEKTEVQGDRERIIQLYTNLIGNAVKFSPNGGTIELSFCNADNEIEVKVIDQGLGIPEKDLPKLFNKFHRIDNSDRRKIGGTGLGLAICKEIVEAHKGRIFVQSKLGEGSMFCFCMPVDTSALQLKEPQSEHIHSEALQSKKMPVLIILEDDLSLAMLLMEGLKESGFHVLHYTDAGRAAEAIQSLLPEVVVIDLLIEDRMDGWSVIESMKKDPKTANIPIIISSALDEKEKGIALGANQYLTKPYPPAKLTTVILQTLLEGKQTGEIMIPSEDSFVKKAE</sequence>
<dbReference type="Gene3D" id="3.30.450.20">
    <property type="entry name" value="PAS domain"/>
    <property type="match status" value="1"/>
</dbReference>
<name>A0ABY4CVX8_9BACL</name>
<evidence type="ECO:0000256" key="16">
    <source>
        <dbReference type="PROSITE-ProRule" id="PRU00169"/>
    </source>
</evidence>
<dbReference type="Pfam" id="PF02518">
    <property type="entry name" value="HATPase_c"/>
    <property type="match status" value="1"/>
</dbReference>
<evidence type="ECO:0000256" key="18">
    <source>
        <dbReference type="SAM" id="Phobius"/>
    </source>
</evidence>
<evidence type="ECO:0000256" key="5">
    <source>
        <dbReference type="ARBA" id="ARBA00022481"/>
    </source>
</evidence>
<dbReference type="Gene3D" id="6.10.340.10">
    <property type="match status" value="1"/>
</dbReference>
<dbReference type="Proteomes" id="UP000830167">
    <property type="component" value="Chromosome"/>
</dbReference>
<comment type="subcellular location">
    <subcellularLocation>
        <location evidence="2">Cell membrane</location>
        <topology evidence="2">Multi-pass membrane protein</topology>
    </subcellularLocation>
</comment>
<dbReference type="Gene3D" id="3.30.565.10">
    <property type="entry name" value="Histidine kinase-like ATPase, C-terminal domain"/>
    <property type="match status" value="1"/>
</dbReference>
<dbReference type="SMART" id="SM00448">
    <property type="entry name" value="REC"/>
    <property type="match status" value="1"/>
</dbReference>
<dbReference type="RefSeq" id="WP_347438723.1">
    <property type="nucleotide sequence ID" value="NZ_CP089291.1"/>
</dbReference>
<dbReference type="Gene3D" id="3.30.450.40">
    <property type="match status" value="1"/>
</dbReference>
<evidence type="ECO:0000259" key="20">
    <source>
        <dbReference type="PROSITE" id="PS50110"/>
    </source>
</evidence>
<dbReference type="SUPFAM" id="SSF55874">
    <property type="entry name" value="ATPase domain of HSP90 chaperone/DNA topoisomerase II/histidine kinase"/>
    <property type="match status" value="1"/>
</dbReference>
<keyword evidence="6 16" id="KW-0597">Phosphoprotein</keyword>
<dbReference type="InterPro" id="IPR029016">
    <property type="entry name" value="GAF-like_dom_sf"/>
</dbReference>
<evidence type="ECO:0000256" key="14">
    <source>
        <dbReference type="ARBA" id="ARBA00023136"/>
    </source>
</evidence>
<dbReference type="SMART" id="SM00387">
    <property type="entry name" value="HATPase_c"/>
    <property type="match status" value="1"/>
</dbReference>
<dbReference type="InterPro" id="IPR005467">
    <property type="entry name" value="His_kinase_dom"/>
</dbReference>
<dbReference type="InterPro" id="IPR003122">
    <property type="entry name" value="Tar_rcpt_lig-bd"/>
</dbReference>
<gene>
    <name evidence="22" type="ORF">LSG31_07355</name>
</gene>
<proteinExistence type="predicted"/>
<evidence type="ECO:0000256" key="15">
    <source>
        <dbReference type="ARBA" id="ARBA00023224"/>
    </source>
</evidence>
<keyword evidence="17" id="KW-0175">Coiled coil</keyword>
<evidence type="ECO:0000256" key="2">
    <source>
        <dbReference type="ARBA" id="ARBA00004651"/>
    </source>
</evidence>
<feature type="modified residue" description="4-aspartylphosphate" evidence="16">
    <location>
        <position position="879"/>
    </location>
</feature>
<accession>A0ABY4CVX8</accession>
<dbReference type="SMART" id="SM00304">
    <property type="entry name" value="HAMP"/>
    <property type="match status" value="1"/>
</dbReference>
<evidence type="ECO:0000256" key="6">
    <source>
        <dbReference type="ARBA" id="ARBA00022553"/>
    </source>
</evidence>
<dbReference type="Pfam" id="PF02203">
    <property type="entry name" value="TarH"/>
    <property type="match status" value="1"/>
</dbReference>
<keyword evidence="15" id="KW-0807">Transducer</keyword>
<keyword evidence="10" id="KW-0418">Kinase</keyword>
<dbReference type="InterPro" id="IPR003661">
    <property type="entry name" value="HisK_dim/P_dom"/>
</dbReference>
<dbReference type="InterPro" id="IPR036890">
    <property type="entry name" value="HATPase_C_sf"/>
</dbReference>
<comment type="catalytic activity">
    <reaction evidence="1">
        <text>ATP + protein L-histidine = ADP + protein N-phospho-L-histidine.</text>
        <dbReference type="EC" id="2.7.13.3"/>
    </reaction>
</comment>
<keyword evidence="5" id="KW-0488">Methylation</keyword>
<evidence type="ECO:0000256" key="12">
    <source>
        <dbReference type="ARBA" id="ARBA00022989"/>
    </source>
</evidence>
<evidence type="ECO:0000256" key="8">
    <source>
        <dbReference type="ARBA" id="ARBA00022692"/>
    </source>
</evidence>
<dbReference type="GO" id="GO:0005524">
    <property type="term" value="F:ATP binding"/>
    <property type="evidence" value="ECO:0007669"/>
    <property type="project" value="UniProtKB-KW"/>
</dbReference>
<keyword evidence="7" id="KW-0808">Transferase</keyword>
<dbReference type="EMBL" id="CP089291">
    <property type="protein sequence ID" value="UOF92040.1"/>
    <property type="molecule type" value="Genomic_DNA"/>
</dbReference>
<dbReference type="CDD" id="cd00082">
    <property type="entry name" value="HisKA"/>
    <property type="match status" value="1"/>
</dbReference>
<feature type="domain" description="Histidine kinase" evidence="19">
    <location>
        <begin position="590"/>
        <end position="805"/>
    </location>
</feature>
<dbReference type="SUPFAM" id="SSF55781">
    <property type="entry name" value="GAF domain-like"/>
    <property type="match status" value="1"/>
</dbReference>
<dbReference type="SMART" id="SM00388">
    <property type="entry name" value="HisKA"/>
    <property type="match status" value="1"/>
</dbReference>
<keyword evidence="23" id="KW-1185">Reference proteome</keyword>
<dbReference type="InterPro" id="IPR001789">
    <property type="entry name" value="Sig_transdc_resp-reg_receiver"/>
</dbReference>
<feature type="transmembrane region" description="Helical" evidence="18">
    <location>
        <begin position="185"/>
        <end position="205"/>
    </location>
</feature>
<evidence type="ECO:0000256" key="7">
    <source>
        <dbReference type="ARBA" id="ARBA00022679"/>
    </source>
</evidence>
<dbReference type="InterPro" id="IPR003594">
    <property type="entry name" value="HATPase_dom"/>
</dbReference>
<dbReference type="PRINTS" id="PR00344">
    <property type="entry name" value="BCTRLSENSOR"/>
</dbReference>
<dbReference type="Pfam" id="PF00672">
    <property type="entry name" value="HAMP"/>
    <property type="match status" value="1"/>
</dbReference>
<dbReference type="PROSITE" id="PS50109">
    <property type="entry name" value="HIS_KIN"/>
    <property type="match status" value="1"/>
</dbReference>
<evidence type="ECO:0000256" key="17">
    <source>
        <dbReference type="SAM" id="Coils"/>
    </source>
</evidence>
<dbReference type="SUPFAM" id="SSF47384">
    <property type="entry name" value="Homodimeric domain of signal transducing histidine kinase"/>
    <property type="match status" value="1"/>
</dbReference>
<keyword evidence="8 18" id="KW-0812">Transmembrane</keyword>
<dbReference type="InterPro" id="IPR003660">
    <property type="entry name" value="HAMP_dom"/>
</dbReference>
<evidence type="ECO:0000256" key="1">
    <source>
        <dbReference type="ARBA" id="ARBA00000085"/>
    </source>
</evidence>
<keyword evidence="13" id="KW-0902">Two-component regulatory system</keyword>
<protein>
    <recommendedName>
        <fullName evidence="3">histidine kinase</fullName>
        <ecNumber evidence="3">2.7.13.3</ecNumber>
    </recommendedName>
</protein>
<feature type="transmembrane region" description="Helical" evidence="18">
    <location>
        <begin position="12"/>
        <end position="34"/>
    </location>
</feature>
<evidence type="ECO:0000259" key="21">
    <source>
        <dbReference type="PROSITE" id="PS50885"/>
    </source>
</evidence>
<dbReference type="Gene3D" id="3.40.50.2300">
    <property type="match status" value="1"/>
</dbReference>
<evidence type="ECO:0000259" key="19">
    <source>
        <dbReference type="PROSITE" id="PS50109"/>
    </source>
</evidence>